<accession>A0A7U6GEK6</accession>
<dbReference type="KEGG" id="cex:CSE_07660"/>
<dbReference type="AlphaFoldDB" id="A0A7U6GEK6"/>
<name>A0A7U6GEK6_CALEA</name>
<protein>
    <submittedName>
        <fullName evidence="1">Uncharacterized protein</fullName>
    </submittedName>
</protein>
<sequence length="260" mass="29392">MITIFVFLILVALLFNITEVQVFDETLNVPISGVKVNNFLTNEQGVSKFLDISFNQFITLERIGYQTTKVKIGIKPLYRVAKVNLSEADSNYIREQINNWENGISNYRYELTTSKTDYSYTFIQVINGDDKYTKTITNQNGQITETEIFVISGRVYIRENGGQIQEITENKEDFISNNLILIPLADVINEFFSAINGNVVFESPSKLIFASNNAQSVLTLILSNEGTPSKFILENSNQNSKEVITLTIDLSSTEVSFSEK</sequence>
<reference evidence="1 2" key="1">
    <citation type="submission" date="2011-01" db="EMBL/GenBank/DDBJ databases">
        <title>Whole genome sequence of Caldisericum exile AZM16c01.</title>
        <authorList>
            <person name="Narita-Yamada S."/>
            <person name="Kawakoshi A."/>
            <person name="Nakamura S."/>
            <person name="Sasagawa M."/>
            <person name="Fukada J."/>
            <person name="Sekine M."/>
            <person name="Kato Y."/>
            <person name="Fukai R."/>
            <person name="Sasaki K."/>
            <person name="Hanamaki A."/>
            <person name="Narita H."/>
            <person name="Konno Y."/>
            <person name="Mori K."/>
            <person name="Yamazaki S."/>
            <person name="Suzuki K."/>
            <person name="Fujita N."/>
        </authorList>
    </citation>
    <scope>NUCLEOTIDE SEQUENCE [LARGE SCALE GENOMIC DNA]</scope>
    <source>
        <strain evidence="2">DSM 21853 / NBRC 104410 / AZM16c01</strain>
    </source>
</reference>
<dbReference type="EMBL" id="AP012051">
    <property type="protein sequence ID" value="BAL80892.1"/>
    <property type="molecule type" value="Genomic_DNA"/>
</dbReference>
<gene>
    <name evidence="1" type="ordered locus">CSE_07660</name>
</gene>
<keyword evidence="2" id="KW-1185">Reference proteome</keyword>
<proteinExistence type="predicted"/>
<dbReference type="Proteomes" id="UP000004793">
    <property type="component" value="Chromosome"/>
</dbReference>
<organism evidence="1 2">
    <name type="scientific">Caldisericum exile (strain DSM 21853 / NBRC 104410 / AZM16c01)</name>
    <dbReference type="NCBI Taxonomy" id="511051"/>
    <lineage>
        <taxon>Bacteria</taxon>
        <taxon>Pseudomonadati</taxon>
        <taxon>Caldisericota/Cryosericota group</taxon>
        <taxon>Caldisericota</taxon>
        <taxon>Caldisericia</taxon>
        <taxon>Caldisericales</taxon>
        <taxon>Caldisericaceae</taxon>
        <taxon>Caldisericum</taxon>
    </lineage>
</organism>
<evidence type="ECO:0000313" key="1">
    <source>
        <dbReference type="EMBL" id="BAL80892.1"/>
    </source>
</evidence>
<evidence type="ECO:0000313" key="2">
    <source>
        <dbReference type="Proteomes" id="UP000004793"/>
    </source>
</evidence>